<keyword evidence="1" id="KW-1133">Transmembrane helix</keyword>
<organism evidence="2 3">
    <name type="scientific">Cupriavidus metallidurans</name>
    <dbReference type="NCBI Taxonomy" id="119219"/>
    <lineage>
        <taxon>Bacteria</taxon>
        <taxon>Pseudomonadati</taxon>
        <taxon>Pseudomonadota</taxon>
        <taxon>Betaproteobacteria</taxon>
        <taxon>Burkholderiales</taxon>
        <taxon>Burkholderiaceae</taxon>
        <taxon>Cupriavidus</taxon>
    </lineage>
</organism>
<evidence type="ECO:0000313" key="3">
    <source>
        <dbReference type="Proteomes" id="UP000253772"/>
    </source>
</evidence>
<protein>
    <submittedName>
        <fullName evidence="2">Uncharacterized protein</fullName>
    </submittedName>
</protein>
<accession>A0A482ILM4</accession>
<keyword evidence="1" id="KW-0812">Transmembrane</keyword>
<dbReference type="AlphaFoldDB" id="A0A482ILM4"/>
<gene>
    <name evidence="2" type="ORF">DDF84_009690</name>
</gene>
<dbReference type="RefSeq" id="WP_128646616.1">
    <property type="nucleotide sequence ID" value="NZ_CP037900.1"/>
</dbReference>
<sequence>MKMNLGDVIATVGLLCLAGALVALLARPKSGASFTMRYPQARSYAIIGCLLVYVGSVVIEDCIGEHRSGLWQQTARAGSDDRDREKVVLPALASDWVHATRPVSIEEFQKNFAGRLGELGVGDPRVIFDVEPGVSMDTFSGRVNGNILLLGSADTSGGAVREMLIMVPGADAARMLAAIPVIVCASRATGLGLVSDTDDRTISEIVYQVTQGNHTSGPAVRKDGQLEYAASFSPDLGLLFGIIVQR</sequence>
<feature type="transmembrane region" description="Helical" evidence="1">
    <location>
        <begin position="41"/>
        <end position="59"/>
    </location>
</feature>
<proteinExistence type="predicted"/>
<dbReference type="EMBL" id="CP037900">
    <property type="protein sequence ID" value="QBP10015.1"/>
    <property type="molecule type" value="Genomic_DNA"/>
</dbReference>
<keyword evidence="1" id="KW-0472">Membrane</keyword>
<dbReference type="Proteomes" id="UP000253772">
    <property type="component" value="Chromosome c1"/>
</dbReference>
<evidence type="ECO:0000256" key="1">
    <source>
        <dbReference type="SAM" id="Phobius"/>
    </source>
</evidence>
<name>A0A482ILM4_9BURK</name>
<reference evidence="2 3" key="1">
    <citation type="submission" date="2019-03" db="EMBL/GenBank/DDBJ databases">
        <title>Comparative insights into the high quality Complete genome sequence of highly metal resistant Cupriavidus metallidurans strain BS1 isolated from a gold-copper mine.</title>
        <authorList>
            <person name="Mazhar H.S."/>
            <person name="Rensing C."/>
        </authorList>
    </citation>
    <scope>NUCLEOTIDE SEQUENCE [LARGE SCALE GENOMIC DNA]</scope>
    <source>
        <strain evidence="2 3">BS1</strain>
    </source>
</reference>
<evidence type="ECO:0000313" key="2">
    <source>
        <dbReference type="EMBL" id="QBP10015.1"/>
    </source>
</evidence>